<comment type="caution">
    <text evidence="2">The sequence shown here is derived from an EMBL/GenBank/DDBJ whole genome shotgun (WGS) entry which is preliminary data.</text>
</comment>
<accession>A0A7J4IVD2</accession>
<dbReference type="EMBL" id="DUGC01000035">
    <property type="protein sequence ID" value="HIH09412.1"/>
    <property type="molecule type" value="Genomic_DNA"/>
</dbReference>
<protein>
    <submittedName>
        <fullName evidence="2">AbrB/MazE/SpoVT family DNA-binding domain-containing protein</fullName>
    </submittedName>
</protein>
<evidence type="ECO:0000313" key="2">
    <source>
        <dbReference type="EMBL" id="HIH09412.1"/>
    </source>
</evidence>
<dbReference type="InterPro" id="IPR037914">
    <property type="entry name" value="SpoVT-AbrB_sf"/>
</dbReference>
<reference evidence="3" key="1">
    <citation type="journal article" date="2020" name="bioRxiv">
        <title>A rank-normalized archaeal taxonomy based on genome phylogeny resolves widespread incomplete and uneven classifications.</title>
        <authorList>
            <person name="Rinke C."/>
            <person name="Chuvochina M."/>
            <person name="Mussig A.J."/>
            <person name="Chaumeil P.-A."/>
            <person name="Waite D.W."/>
            <person name="Whitman W.B."/>
            <person name="Parks D.H."/>
            <person name="Hugenholtz P."/>
        </authorList>
    </citation>
    <scope>NUCLEOTIDE SEQUENCE [LARGE SCALE GENOMIC DNA]</scope>
</reference>
<dbReference type="AlphaFoldDB" id="A0A7J4IVD2"/>
<evidence type="ECO:0000259" key="1">
    <source>
        <dbReference type="SMART" id="SM00966"/>
    </source>
</evidence>
<feature type="domain" description="SpoVT-AbrB" evidence="1">
    <location>
        <begin position="7"/>
        <end position="52"/>
    </location>
</feature>
<dbReference type="Proteomes" id="UP000565078">
    <property type="component" value="Unassembled WGS sequence"/>
</dbReference>
<name>A0A7J4IVD2_9ARCH</name>
<dbReference type="NCBIfam" id="TIGR01439">
    <property type="entry name" value="lp_hng_hel_AbrB"/>
    <property type="match status" value="1"/>
</dbReference>
<sequence>MTEIGIVTVSERGQIVLPKKTRQRLGVEKGTKLIVFENDGSITLTKAENLIKPKGLSEGMETFAASLPTLAKDWNYKGDDAWDDL</sequence>
<proteinExistence type="predicted"/>
<dbReference type="SUPFAM" id="SSF89447">
    <property type="entry name" value="AbrB/MazE/MraZ-like"/>
    <property type="match status" value="1"/>
</dbReference>
<dbReference type="Gene3D" id="2.10.260.10">
    <property type="match status" value="1"/>
</dbReference>
<gene>
    <name evidence="2" type="ORF">HA254_01960</name>
</gene>
<dbReference type="GO" id="GO:0003677">
    <property type="term" value="F:DNA binding"/>
    <property type="evidence" value="ECO:0007669"/>
    <property type="project" value="UniProtKB-KW"/>
</dbReference>
<dbReference type="InterPro" id="IPR007159">
    <property type="entry name" value="SpoVT-AbrB_dom"/>
</dbReference>
<dbReference type="Pfam" id="PF04014">
    <property type="entry name" value="MazE_antitoxin"/>
    <property type="match status" value="1"/>
</dbReference>
<evidence type="ECO:0000313" key="3">
    <source>
        <dbReference type="Proteomes" id="UP000565078"/>
    </source>
</evidence>
<keyword evidence="2" id="KW-0238">DNA-binding</keyword>
<organism evidence="2 3">
    <name type="scientific">Candidatus Iainarchaeum sp</name>
    <dbReference type="NCBI Taxonomy" id="3101447"/>
    <lineage>
        <taxon>Archaea</taxon>
        <taxon>Candidatus Iainarchaeota</taxon>
        <taxon>Candidatus Iainarchaeia</taxon>
        <taxon>Candidatus Iainarchaeales</taxon>
        <taxon>Candidatus Iainarchaeaceae</taxon>
        <taxon>Candidatus Iainarchaeum</taxon>
    </lineage>
</organism>
<dbReference type="SMART" id="SM00966">
    <property type="entry name" value="SpoVT_AbrB"/>
    <property type="match status" value="1"/>
</dbReference>